<proteinExistence type="predicted"/>
<evidence type="ECO:0000313" key="3">
    <source>
        <dbReference type="WBParaSite" id="PSU_v2.g17444.t1"/>
    </source>
</evidence>
<dbReference type="Proteomes" id="UP000887577">
    <property type="component" value="Unplaced"/>
</dbReference>
<keyword evidence="2" id="KW-1185">Reference proteome</keyword>
<organism evidence="2 3">
    <name type="scientific">Panagrolaimus superbus</name>
    <dbReference type="NCBI Taxonomy" id="310955"/>
    <lineage>
        <taxon>Eukaryota</taxon>
        <taxon>Metazoa</taxon>
        <taxon>Ecdysozoa</taxon>
        <taxon>Nematoda</taxon>
        <taxon>Chromadorea</taxon>
        <taxon>Rhabditida</taxon>
        <taxon>Tylenchina</taxon>
        <taxon>Panagrolaimomorpha</taxon>
        <taxon>Panagrolaimoidea</taxon>
        <taxon>Panagrolaimidae</taxon>
        <taxon>Panagrolaimus</taxon>
    </lineage>
</organism>
<protein>
    <submittedName>
        <fullName evidence="3">Uncharacterized protein</fullName>
    </submittedName>
</protein>
<feature type="region of interest" description="Disordered" evidence="1">
    <location>
        <begin position="1"/>
        <end position="43"/>
    </location>
</feature>
<name>A0A914YDD5_9BILA</name>
<dbReference type="WBParaSite" id="PSU_v2.g17444.t1">
    <property type="protein sequence ID" value="PSU_v2.g17444.t1"/>
    <property type="gene ID" value="PSU_v2.g17444"/>
</dbReference>
<feature type="compositionally biased region" description="Polar residues" evidence="1">
    <location>
        <begin position="18"/>
        <end position="39"/>
    </location>
</feature>
<dbReference type="AlphaFoldDB" id="A0A914YDD5"/>
<feature type="compositionally biased region" description="Basic and acidic residues" evidence="1">
    <location>
        <begin position="1"/>
        <end position="15"/>
    </location>
</feature>
<sequence length="73" mass="7867">MLKLFGKDKQKKVEDISLGQSRSSSTNLLKPQINGNGQMPKQPKIAGLKAPSALPTMAPSTSKLQMMVSVGLW</sequence>
<accession>A0A914YDD5</accession>
<reference evidence="3" key="1">
    <citation type="submission" date="2022-11" db="UniProtKB">
        <authorList>
            <consortium name="WormBaseParasite"/>
        </authorList>
    </citation>
    <scope>IDENTIFICATION</scope>
</reference>
<evidence type="ECO:0000313" key="2">
    <source>
        <dbReference type="Proteomes" id="UP000887577"/>
    </source>
</evidence>
<evidence type="ECO:0000256" key="1">
    <source>
        <dbReference type="SAM" id="MobiDB-lite"/>
    </source>
</evidence>